<dbReference type="Proteomes" id="UP000316545">
    <property type="component" value="Unassembled WGS sequence"/>
</dbReference>
<proteinExistence type="predicted"/>
<protein>
    <submittedName>
        <fullName evidence="1">Uncharacterized protein</fullName>
    </submittedName>
</protein>
<dbReference type="EMBL" id="VITO01000029">
    <property type="protein sequence ID" value="TWB15594.1"/>
    <property type="molecule type" value="Genomic_DNA"/>
</dbReference>
<keyword evidence="2" id="KW-1185">Reference proteome</keyword>
<name>A0A560F1V6_9PROT</name>
<organism evidence="1 2">
    <name type="scientific">Nitrospirillum amazonense</name>
    <dbReference type="NCBI Taxonomy" id="28077"/>
    <lineage>
        <taxon>Bacteria</taxon>
        <taxon>Pseudomonadati</taxon>
        <taxon>Pseudomonadota</taxon>
        <taxon>Alphaproteobacteria</taxon>
        <taxon>Rhodospirillales</taxon>
        <taxon>Azospirillaceae</taxon>
        <taxon>Nitrospirillum</taxon>
    </lineage>
</organism>
<accession>A0A560F1V6</accession>
<dbReference type="RefSeq" id="WP_145620192.1">
    <property type="nucleotide sequence ID" value="NZ_VITO01000029.1"/>
</dbReference>
<comment type="caution">
    <text evidence="1">The sequence shown here is derived from an EMBL/GenBank/DDBJ whole genome shotgun (WGS) entry which is preliminary data.</text>
</comment>
<reference evidence="1 2" key="1">
    <citation type="submission" date="2019-06" db="EMBL/GenBank/DDBJ databases">
        <title>Genomic Encyclopedia of Type Strains, Phase IV (KMG-V): Genome sequencing to study the core and pangenomes of soil and plant-associated prokaryotes.</title>
        <authorList>
            <person name="Whitman W."/>
        </authorList>
    </citation>
    <scope>NUCLEOTIDE SEQUENCE [LARGE SCALE GENOMIC DNA]</scope>
    <source>
        <strain evidence="1 2">BR 11865</strain>
    </source>
</reference>
<sequence>MIISVTDIVKILDQIPIWKQLIAIPKEIKSLQERVAALEADLKARPAPIPCPVCESGGLKVKAVRPHPTFHFAGRQVREMECDNPACGHKENRDYIPPKT</sequence>
<evidence type="ECO:0000313" key="1">
    <source>
        <dbReference type="EMBL" id="TWB15594.1"/>
    </source>
</evidence>
<dbReference type="AlphaFoldDB" id="A0A560F1V6"/>
<gene>
    <name evidence="1" type="ORF">FBZ88_12947</name>
</gene>
<evidence type="ECO:0000313" key="2">
    <source>
        <dbReference type="Proteomes" id="UP000316545"/>
    </source>
</evidence>